<sequence>MQFLKLGEVLVVDGGPSISVRVQGLQPGDAVEVRYGSPEAPQTWHPRNGQLEWLRPTATVGELLIRTDGIPGEMTILATMAGHRAVGATVTRFGASQQTWSHPGATPREGETWAFLTLSAENGRLSLTARDESSLRERAPVGGVTDASGVAAVVDISASMAPAVADGRLATALSAVQGAAARSRMSAVTVTFVAGSWTDRITLPIHDPASDAVAAAVGKAGWRTGTPSELLGAAHGDVVWLITDAAVPLPAGRRIGVVVTAAAPTSAAVPPGPRTVVALRPGESVAELADRLLSAVTA</sequence>
<proteinExistence type="predicted"/>
<name>A0A7K1FLI9_9ACTN</name>
<dbReference type="AlphaFoldDB" id="A0A7K1FLI9"/>
<dbReference type="EMBL" id="WLYK01000005">
    <property type="protein sequence ID" value="MTD14968.1"/>
    <property type="molecule type" value="Genomic_DNA"/>
</dbReference>
<accession>A0A7K1FLI9</accession>
<dbReference type="RefSeq" id="WP_154768960.1">
    <property type="nucleotide sequence ID" value="NZ_WLYK01000005.1"/>
</dbReference>
<comment type="caution">
    <text evidence="1">The sequence shown here is derived from an EMBL/GenBank/DDBJ whole genome shotgun (WGS) entry which is preliminary data.</text>
</comment>
<keyword evidence="2" id="KW-1185">Reference proteome</keyword>
<evidence type="ECO:0000313" key="2">
    <source>
        <dbReference type="Proteomes" id="UP000460221"/>
    </source>
</evidence>
<protein>
    <submittedName>
        <fullName evidence="1">Uncharacterized protein</fullName>
    </submittedName>
</protein>
<reference evidence="1 2" key="1">
    <citation type="submission" date="2019-11" db="EMBL/GenBank/DDBJ databases">
        <authorList>
            <person name="Jiang L.-Q."/>
        </authorList>
    </citation>
    <scope>NUCLEOTIDE SEQUENCE [LARGE SCALE GENOMIC DNA]</scope>
    <source>
        <strain evidence="1 2">YIM 132087</strain>
    </source>
</reference>
<evidence type="ECO:0000313" key="1">
    <source>
        <dbReference type="EMBL" id="MTD14968.1"/>
    </source>
</evidence>
<gene>
    <name evidence="1" type="ORF">GIS00_13565</name>
</gene>
<organism evidence="1 2">
    <name type="scientific">Nakamurella alba</name>
    <dbReference type="NCBI Taxonomy" id="2665158"/>
    <lineage>
        <taxon>Bacteria</taxon>
        <taxon>Bacillati</taxon>
        <taxon>Actinomycetota</taxon>
        <taxon>Actinomycetes</taxon>
        <taxon>Nakamurellales</taxon>
        <taxon>Nakamurellaceae</taxon>
        <taxon>Nakamurella</taxon>
    </lineage>
</organism>
<dbReference type="Proteomes" id="UP000460221">
    <property type="component" value="Unassembled WGS sequence"/>
</dbReference>